<dbReference type="GO" id="GO:0005546">
    <property type="term" value="F:phosphatidylinositol-4,5-bisphosphate binding"/>
    <property type="evidence" value="ECO:0007669"/>
    <property type="project" value="InterPro"/>
</dbReference>
<reference evidence="6" key="1">
    <citation type="submission" date="2017-02" db="UniProtKB">
        <authorList>
            <consortium name="WormBaseParasite"/>
        </authorList>
    </citation>
    <scope>IDENTIFICATION</scope>
</reference>
<dbReference type="Proteomes" id="UP000274429">
    <property type="component" value="Unassembled WGS sequence"/>
</dbReference>
<dbReference type="WBParaSite" id="TTAC_0000536801-mRNA-1">
    <property type="protein sequence ID" value="TTAC_0000536801-mRNA-1"/>
    <property type="gene ID" value="TTAC_0000536801"/>
</dbReference>
<evidence type="ECO:0000256" key="2">
    <source>
        <dbReference type="ARBA" id="ARBA00022448"/>
    </source>
</evidence>
<evidence type="ECO:0000313" key="5">
    <source>
        <dbReference type="Proteomes" id="UP000274429"/>
    </source>
</evidence>
<dbReference type="GO" id="GO:0000145">
    <property type="term" value="C:exocyst"/>
    <property type="evidence" value="ECO:0007669"/>
    <property type="project" value="InterPro"/>
</dbReference>
<dbReference type="Gene3D" id="1.20.1280.170">
    <property type="entry name" value="Exocyst complex component Exo70"/>
    <property type="match status" value="1"/>
</dbReference>
<evidence type="ECO:0000313" key="6">
    <source>
        <dbReference type="WBParaSite" id="TTAC_0000536801-mRNA-1"/>
    </source>
</evidence>
<reference evidence="4 5" key="2">
    <citation type="submission" date="2018-11" db="EMBL/GenBank/DDBJ databases">
        <authorList>
            <consortium name="Pathogen Informatics"/>
        </authorList>
    </citation>
    <scope>NUCLEOTIDE SEQUENCE [LARGE SCALE GENOMIC DNA]</scope>
</reference>
<accession>A0A0R3WX78</accession>
<dbReference type="AlphaFoldDB" id="A0A0R3WX78"/>
<evidence type="ECO:0000259" key="3">
    <source>
        <dbReference type="Pfam" id="PF03081"/>
    </source>
</evidence>
<dbReference type="InterPro" id="IPR016159">
    <property type="entry name" value="Cullin_repeat-like_dom_sf"/>
</dbReference>
<dbReference type="GO" id="GO:0006887">
    <property type="term" value="P:exocytosis"/>
    <property type="evidence" value="ECO:0007669"/>
    <property type="project" value="InterPro"/>
</dbReference>
<gene>
    <name evidence="4" type="ORF">TTAC_LOCUS5353</name>
</gene>
<sequence>MGINQGLASLIKQHSQLSIPDKELREDLRECLSRELVKLYQAFYDRSLQTPFTSRREKYIKLSPSEFQAKLDQMFLPPAAQIVQSRS</sequence>
<dbReference type="Pfam" id="PF03081">
    <property type="entry name" value="Exo70_C"/>
    <property type="match status" value="1"/>
</dbReference>
<comment type="similarity">
    <text evidence="1">Belongs to the EXO70 family.</text>
</comment>
<dbReference type="SUPFAM" id="SSF74788">
    <property type="entry name" value="Cullin repeat-like"/>
    <property type="match status" value="1"/>
</dbReference>
<name>A0A0R3WX78_HYDTA</name>
<dbReference type="EMBL" id="UYWX01007157">
    <property type="protein sequence ID" value="VDM26779.1"/>
    <property type="molecule type" value="Genomic_DNA"/>
</dbReference>
<proteinExistence type="inferred from homology"/>
<protein>
    <submittedName>
        <fullName evidence="6">Exo70 domain-containing protein</fullName>
    </submittedName>
</protein>
<dbReference type="InterPro" id="IPR046364">
    <property type="entry name" value="Exo70_C"/>
</dbReference>
<evidence type="ECO:0000256" key="1">
    <source>
        <dbReference type="ARBA" id="ARBA00006756"/>
    </source>
</evidence>
<keyword evidence="5" id="KW-1185">Reference proteome</keyword>
<organism evidence="6">
    <name type="scientific">Hydatigena taeniaeformis</name>
    <name type="common">Feline tapeworm</name>
    <name type="synonym">Taenia taeniaeformis</name>
    <dbReference type="NCBI Taxonomy" id="6205"/>
    <lineage>
        <taxon>Eukaryota</taxon>
        <taxon>Metazoa</taxon>
        <taxon>Spiralia</taxon>
        <taxon>Lophotrochozoa</taxon>
        <taxon>Platyhelminthes</taxon>
        <taxon>Cestoda</taxon>
        <taxon>Eucestoda</taxon>
        <taxon>Cyclophyllidea</taxon>
        <taxon>Taeniidae</taxon>
        <taxon>Hydatigera</taxon>
    </lineage>
</organism>
<feature type="domain" description="Exocyst complex subunit Exo70 C-terminal" evidence="3">
    <location>
        <begin position="4"/>
        <end position="72"/>
    </location>
</feature>
<keyword evidence="2" id="KW-0813">Transport</keyword>
<dbReference type="STRING" id="6205.A0A0R3WX78"/>
<dbReference type="OrthoDB" id="1922221at2759"/>
<evidence type="ECO:0000313" key="4">
    <source>
        <dbReference type="EMBL" id="VDM26779.1"/>
    </source>
</evidence>